<dbReference type="Pfam" id="PF00564">
    <property type="entry name" value="PB1"/>
    <property type="match status" value="1"/>
</dbReference>
<accession>A0AAN8UWZ1</accession>
<feature type="region of interest" description="Disordered" evidence="1">
    <location>
        <begin position="189"/>
        <end position="218"/>
    </location>
</feature>
<dbReference type="AlphaFoldDB" id="A0AAN8UWZ1"/>
<organism evidence="3 4">
    <name type="scientific">Dillenia turbinata</name>
    <dbReference type="NCBI Taxonomy" id="194707"/>
    <lineage>
        <taxon>Eukaryota</taxon>
        <taxon>Viridiplantae</taxon>
        <taxon>Streptophyta</taxon>
        <taxon>Embryophyta</taxon>
        <taxon>Tracheophyta</taxon>
        <taxon>Spermatophyta</taxon>
        <taxon>Magnoliopsida</taxon>
        <taxon>eudicotyledons</taxon>
        <taxon>Gunneridae</taxon>
        <taxon>Pentapetalae</taxon>
        <taxon>Dilleniales</taxon>
        <taxon>Dilleniaceae</taxon>
        <taxon>Dillenia</taxon>
    </lineage>
</organism>
<evidence type="ECO:0000259" key="2">
    <source>
        <dbReference type="SMART" id="SM00666"/>
    </source>
</evidence>
<feature type="domain" description="PB1" evidence="2">
    <location>
        <begin position="33"/>
        <end position="118"/>
    </location>
</feature>
<feature type="region of interest" description="Disordered" evidence="1">
    <location>
        <begin position="122"/>
        <end position="146"/>
    </location>
</feature>
<dbReference type="InterPro" id="IPR053198">
    <property type="entry name" value="Gynoecium_Dev_Regulator"/>
</dbReference>
<reference evidence="3 4" key="1">
    <citation type="submission" date="2023-12" db="EMBL/GenBank/DDBJ databases">
        <title>A high-quality genome assembly for Dillenia turbinata (Dilleniales).</title>
        <authorList>
            <person name="Chanderbali A."/>
        </authorList>
    </citation>
    <scope>NUCLEOTIDE SEQUENCE [LARGE SCALE GENOMIC DNA]</scope>
    <source>
        <strain evidence="3">LSX21</strain>
        <tissue evidence="3">Leaf</tissue>
    </source>
</reference>
<dbReference type="SUPFAM" id="SSF54277">
    <property type="entry name" value="CAD &amp; PB1 domains"/>
    <property type="match status" value="1"/>
</dbReference>
<keyword evidence="4" id="KW-1185">Reference proteome</keyword>
<comment type="caution">
    <text evidence="3">The sequence shown here is derived from an EMBL/GenBank/DDBJ whole genome shotgun (WGS) entry which is preliminary data.</text>
</comment>
<evidence type="ECO:0000313" key="4">
    <source>
        <dbReference type="Proteomes" id="UP001370490"/>
    </source>
</evidence>
<dbReference type="EMBL" id="JBAMMX010000019">
    <property type="protein sequence ID" value="KAK6922284.1"/>
    <property type="molecule type" value="Genomic_DNA"/>
</dbReference>
<dbReference type="CDD" id="cd06410">
    <property type="entry name" value="PB1_UP2"/>
    <property type="match status" value="1"/>
</dbReference>
<dbReference type="Proteomes" id="UP001370490">
    <property type="component" value="Unassembled WGS sequence"/>
</dbReference>
<dbReference type="InterPro" id="IPR000270">
    <property type="entry name" value="PB1_dom"/>
</dbReference>
<evidence type="ECO:0000256" key="1">
    <source>
        <dbReference type="SAM" id="MobiDB-lite"/>
    </source>
</evidence>
<evidence type="ECO:0000313" key="3">
    <source>
        <dbReference type="EMBL" id="KAK6922284.1"/>
    </source>
</evidence>
<gene>
    <name evidence="3" type="ORF">RJ641_012791</name>
</gene>
<proteinExistence type="predicted"/>
<dbReference type="PANTHER" id="PTHR31066:SF10">
    <property type="entry name" value="OCTICOSAPEPTIDE_PHOX_BEM1P FAMILY PROTEIN"/>
    <property type="match status" value="1"/>
</dbReference>
<feature type="compositionally biased region" description="Basic residues" evidence="1">
    <location>
        <begin position="200"/>
        <end position="210"/>
    </location>
</feature>
<dbReference type="SMART" id="SM00666">
    <property type="entry name" value="PB1"/>
    <property type="match status" value="1"/>
</dbReference>
<dbReference type="PANTHER" id="PTHR31066">
    <property type="entry name" value="OS05G0427100 PROTEIN-RELATED"/>
    <property type="match status" value="1"/>
</dbReference>
<protein>
    <submittedName>
        <fullName evidence="3">PB1 domain</fullName>
    </submittedName>
</protein>
<sequence length="229" mass="24795">MVATTATKSDSAPAAAATIKFMCSYGGKILPRYPDGKLRYLGGQTRVLAVHRSISFPELLLKLGDLCGTTVSLRCQLPTEDLDALVSITSDEDLSNLIEEYDRAASCSSFLKVRAFLSAPKSTKKISPTSSPPGSSSSSSPSPSAISAVSSMASTSRFAMPPVAAAADRCVRQIYTPRSAGKIPHHYAYVHSQYPPPPHDHHHHHHHHHNLPQGNPSQIYLVHNGNYWQ</sequence>
<name>A0AAN8UWZ1_9MAGN</name>
<dbReference type="Gene3D" id="3.10.20.90">
    <property type="entry name" value="Phosphatidylinositol 3-kinase Catalytic Subunit, Chain A, domain 1"/>
    <property type="match status" value="1"/>
</dbReference>